<dbReference type="Proteomes" id="UP000527355">
    <property type="component" value="Unassembled WGS sequence"/>
</dbReference>
<dbReference type="SUPFAM" id="SSF48201">
    <property type="entry name" value="Uteroglobin-like"/>
    <property type="match status" value="1"/>
</dbReference>
<evidence type="ECO:0000313" key="6">
    <source>
        <dbReference type="EMBL" id="KAF6285408.1"/>
    </source>
</evidence>
<reference evidence="6 7" key="1">
    <citation type="journal article" date="2020" name="Nature">
        <title>Six reference-quality genomes reveal evolution of bat adaptations.</title>
        <authorList>
            <person name="Jebb D."/>
            <person name="Huang Z."/>
            <person name="Pippel M."/>
            <person name="Hughes G.M."/>
            <person name="Lavrichenko K."/>
            <person name="Devanna P."/>
            <person name="Winkler S."/>
            <person name="Jermiin L.S."/>
            <person name="Skirmuntt E.C."/>
            <person name="Katzourakis A."/>
            <person name="Burkitt-Gray L."/>
            <person name="Ray D.A."/>
            <person name="Sullivan K.A.M."/>
            <person name="Roscito J.G."/>
            <person name="Kirilenko B.M."/>
            <person name="Davalos L.M."/>
            <person name="Corthals A.P."/>
            <person name="Power M.L."/>
            <person name="Jones G."/>
            <person name="Ransome R.D."/>
            <person name="Dechmann D.K.N."/>
            <person name="Locatelli A.G."/>
            <person name="Puechmaille S.J."/>
            <person name="Fedrigo O."/>
            <person name="Jarvis E.D."/>
            <person name="Hiller M."/>
            <person name="Vernes S.C."/>
            <person name="Myers E.W."/>
            <person name="Teeling E.C."/>
        </authorList>
    </citation>
    <scope>NUCLEOTIDE SEQUENCE [LARGE SCALE GENOMIC DNA]</scope>
    <source>
        <strain evidence="6">MMyoMyo1</strain>
        <tissue evidence="6">Flight muscle</tissue>
    </source>
</reference>
<evidence type="ECO:0000256" key="5">
    <source>
        <dbReference type="SAM" id="SignalP"/>
    </source>
</evidence>
<dbReference type="InterPro" id="IPR053723">
    <property type="entry name" value="Secretoglobin_Domain_sf"/>
</dbReference>
<sequence>MMGTGALALLWAASLLISSGNCDICPAMKKDVIIFLTGTPEEYVAQVEKYQNNSLILANSRKLKDCIDQKLTEEDKEHAVTVLNKIFSSPLC</sequence>
<comment type="caution">
    <text evidence="6">The sequence shown here is derived from an EMBL/GenBank/DDBJ whole genome shotgun (WGS) entry which is preliminary data.</text>
</comment>
<dbReference type="GO" id="GO:0005496">
    <property type="term" value="F:steroid binding"/>
    <property type="evidence" value="ECO:0007669"/>
    <property type="project" value="TreeGrafter"/>
</dbReference>
<dbReference type="InterPro" id="IPR035960">
    <property type="entry name" value="Secretoglobin_sf"/>
</dbReference>
<dbReference type="PROSITE" id="PS51311">
    <property type="entry name" value="SCGB"/>
    <property type="match status" value="1"/>
</dbReference>
<dbReference type="SMART" id="SM00096">
    <property type="entry name" value="UTG"/>
    <property type="match status" value="1"/>
</dbReference>
<keyword evidence="3" id="KW-0964">Secreted</keyword>
<proteinExistence type="inferred from homology"/>
<dbReference type="InterPro" id="IPR016126">
    <property type="entry name" value="Secretoglobin"/>
</dbReference>
<comment type="subcellular location">
    <subcellularLocation>
        <location evidence="1">Secreted</location>
    </subcellularLocation>
</comment>
<dbReference type="PANTHER" id="PTHR21226">
    <property type="entry name" value="ABPA10-RELATED"/>
    <property type="match status" value="1"/>
</dbReference>
<dbReference type="InterPro" id="IPR006178">
    <property type="entry name" value="CH1-like"/>
</dbReference>
<evidence type="ECO:0000256" key="1">
    <source>
        <dbReference type="ARBA" id="ARBA00004613"/>
    </source>
</evidence>
<dbReference type="FunFam" id="1.20.920.50:FF:000001">
    <property type="entry name" value="Androgen-binding protein"/>
    <property type="match status" value="1"/>
</dbReference>
<dbReference type="EMBL" id="JABWUV010000019">
    <property type="protein sequence ID" value="KAF6285408.1"/>
    <property type="molecule type" value="Genomic_DNA"/>
</dbReference>
<dbReference type="PRINTS" id="PR00827">
    <property type="entry name" value="FELALLERGEN"/>
</dbReference>
<dbReference type="Gene3D" id="1.20.920.50">
    <property type="match status" value="1"/>
</dbReference>
<dbReference type="Pfam" id="PF01099">
    <property type="entry name" value="Uteroglobin"/>
    <property type="match status" value="1"/>
</dbReference>
<accession>A0A7J7SAK7</accession>
<evidence type="ECO:0000256" key="3">
    <source>
        <dbReference type="ARBA" id="ARBA00022525"/>
    </source>
</evidence>
<evidence type="ECO:0000313" key="7">
    <source>
        <dbReference type="Proteomes" id="UP000527355"/>
    </source>
</evidence>
<protein>
    <submittedName>
        <fullName evidence="6">Uncharacterized protein</fullName>
    </submittedName>
</protein>
<gene>
    <name evidence="6" type="ORF">mMyoMyo1_002757</name>
</gene>
<keyword evidence="4 5" id="KW-0732">Signal</keyword>
<evidence type="ECO:0000256" key="4">
    <source>
        <dbReference type="ARBA" id="ARBA00022729"/>
    </source>
</evidence>
<dbReference type="CDD" id="cd00633">
    <property type="entry name" value="Secretoglobin"/>
    <property type="match status" value="1"/>
</dbReference>
<feature type="signal peptide" evidence="5">
    <location>
        <begin position="1"/>
        <end position="22"/>
    </location>
</feature>
<dbReference type="PANTHER" id="PTHR21226:SF8">
    <property type="entry name" value="ABPA10-RELATED"/>
    <property type="match status" value="1"/>
</dbReference>
<dbReference type="AlphaFoldDB" id="A0A7J7SAK7"/>
<organism evidence="6 7">
    <name type="scientific">Myotis myotis</name>
    <name type="common">Greater mouse-eared bat</name>
    <name type="synonym">Vespertilio myotis</name>
    <dbReference type="NCBI Taxonomy" id="51298"/>
    <lineage>
        <taxon>Eukaryota</taxon>
        <taxon>Metazoa</taxon>
        <taxon>Chordata</taxon>
        <taxon>Craniata</taxon>
        <taxon>Vertebrata</taxon>
        <taxon>Euteleostomi</taxon>
        <taxon>Mammalia</taxon>
        <taxon>Eutheria</taxon>
        <taxon>Laurasiatheria</taxon>
        <taxon>Chiroptera</taxon>
        <taxon>Yangochiroptera</taxon>
        <taxon>Vespertilionidae</taxon>
        <taxon>Myotis</taxon>
    </lineage>
</organism>
<feature type="chain" id="PRO_5029878630" evidence="5">
    <location>
        <begin position="23"/>
        <end position="92"/>
    </location>
</feature>
<keyword evidence="7" id="KW-1185">Reference proteome</keyword>
<name>A0A7J7SAK7_MYOMY</name>
<dbReference type="GO" id="GO:0005576">
    <property type="term" value="C:extracellular region"/>
    <property type="evidence" value="ECO:0007669"/>
    <property type="project" value="UniProtKB-SubCell"/>
</dbReference>
<comment type="similarity">
    <text evidence="2">Belongs to the secretoglobin family.</text>
</comment>
<evidence type="ECO:0000256" key="2">
    <source>
        <dbReference type="ARBA" id="ARBA00008650"/>
    </source>
</evidence>